<name>W9Z4Y4_FUSOX</name>
<dbReference type="AlphaFoldDB" id="W9Z4Y4"/>
<gene>
    <name evidence="1" type="ORF">FOMG_19567</name>
</gene>
<organism evidence="1">
    <name type="scientific">Fusarium oxysporum f. sp. melonis 26406</name>
    <dbReference type="NCBI Taxonomy" id="1089452"/>
    <lineage>
        <taxon>Eukaryota</taxon>
        <taxon>Fungi</taxon>
        <taxon>Dikarya</taxon>
        <taxon>Ascomycota</taxon>
        <taxon>Pezizomycotina</taxon>
        <taxon>Sordariomycetes</taxon>
        <taxon>Hypocreomycetidae</taxon>
        <taxon>Hypocreales</taxon>
        <taxon>Nectriaceae</taxon>
        <taxon>Fusarium</taxon>
        <taxon>Fusarium oxysporum species complex</taxon>
    </lineage>
</organism>
<dbReference type="HOGENOM" id="CLU_3175447_0_0_1"/>
<dbReference type="VEuPathDB" id="FungiDB:FOMG_19567"/>
<proteinExistence type="predicted"/>
<dbReference type="EMBL" id="KI980644">
    <property type="protein sequence ID" value="EXK23672.1"/>
    <property type="molecule type" value="Genomic_DNA"/>
</dbReference>
<reference evidence="1" key="2">
    <citation type="submission" date="2014-02" db="EMBL/GenBank/DDBJ databases">
        <title>Annotation of the Genome Sequence of Fusarium oxysporum f. sp. melonis 26406.</title>
        <authorList>
            <consortium name="The Broad Institute Genomics Platform"/>
            <person name="Ma L.-J."/>
            <person name="Corby-Kistler H."/>
            <person name="Broz K."/>
            <person name="Gale L.R."/>
            <person name="Jonkers W."/>
            <person name="O'Donnell K."/>
            <person name="Ploetz R."/>
            <person name="Steinberg C."/>
            <person name="Schwartz D.C."/>
            <person name="VanEtten H."/>
            <person name="Zhou S."/>
            <person name="Young S.K."/>
            <person name="Zeng Q."/>
            <person name="Gargeya S."/>
            <person name="Fitzgerald M."/>
            <person name="Abouelleil A."/>
            <person name="Alvarado L."/>
            <person name="Chapman S.B."/>
            <person name="Gainer-Dewar J."/>
            <person name="Goldberg J."/>
            <person name="Griggs A."/>
            <person name="Gujja S."/>
            <person name="Hansen M."/>
            <person name="Howarth C."/>
            <person name="Imamovic A."/>
            <person name="Ireland A."/>
            <person name="Larimer J."/>
            <person name="McCowan C."/>
            <person name="Murphy C."/>
            <person name="Pearson M."/>
            <person name="Poon T.W."/>
            <person name="Priest M."/>
            <person name="Roberts A."/>
            <person name="Saif S."/>
            <person name="Shea T."/>
            <person name="Sykes S."/>
            <person name="Wortman J."/>
            <person name="Nusbaum C."/>
            <person name="Birren B."/>
        </authorList>
    </citation>
    <scope>NUCLEOTIDE SEQUENCE</scope>
    <source>
        <strain evidence="1">26406</strain>
    </source>
</reference>
<protein>
    <submittedName>
        <fullName evidence="1">Uncharacterized protein</fullName>
    </submittedName>
</protein>
<sequence length="47" mass="4831">MPESELPNPIATQAAGAIGISLSESRCSWTIVSLGILGHGKHKSTSP</sequence>
<evidence type="ECO:0000313" key="1">
    <source>
        <dbReference type="EMBL" id="EXK23672.1"/>
    </source>
</evidence>
<dbReference type="Proteomes" id="UP000030703">
    <property type="component" value="Unassembled WGS sequence"/>
</dbReference>
<reference evidence="1" key="1">
    <citation type="submission" date="2012-04" db="EMBL/GenBank/DDBJ databases">
        <title>The Genome Sequence of Fusarium oxysporum melonis.</title>
        <authorList>
            <consortium name="The Broad Institute Genome Sequencing Platform"/>
            <person name="Ma L.-J."/>
            <person name="Gale L.R."/>
            <person name="Schwartz D.C."/>
            <person name="Zhou S."/>
            <person name="Corby-Kistler H."/>
            <person name="Young S.K."/>
            <person name="Zeng Q."/>
            <person name="Gargeya S."/>
            <person name="Fitzgerald M."/>
            <person name="Haas B."/>
            <person name="Abouelleil A."/>
            <person name="Alvarado L."/>
            <person name="Arachchi H.M."/>
            <person name="Berlin A."/>
            <person name="Brown A."/>
            <person name="Chapman S.B."/>
            <person name="Chen Z."/>
            <person name="Dunbar C."/>
            <person name="Freedman E."/>
            <person name="Gearin G."/>
            <person name="Goldberg J."/>
            <person name="Griggs A."/>
            <person name="Gujja S."/>
            <person name="Heiman D."/>
            <person name="Howarth C."/>
            <person name="Larson L."/>
            <person name="Lui A."/>
            <person name="MacDonald P.J.P."/>
            <person name="Montmayeur A."/>
            <person name="Murphy C."/>
            <person name="Neiman D."/>
            <person name="Pearson M."/>
            <person name="Priest M."/>
            <person name="Roberts A."/>
            <person name="Saif S."/>
            <person name="Shea T."/>
            <person name="Shenoy N."/>
            <person name="Sisk P."/>
            <person name="Stolte C."/>
            <person name="Sykes S."/>
            <person name="Wortman J."/>
            <person name="Nusbaum C."/>
            <person name="Birren B."/>
        </authorList>
    </citation>
    <scope>NUCLEOTIDE SEQUENCE</scope>
    <source>
        <strain evidence="1">26406</strain>
    </source>
</reference>
<accession>W9Z4Y4</accession>